<evidence type="ECO:0000313" key="2">
    <source>
        <dbReference type="EMBL" id="GAA2394409.1"/>
    </source>
</evidence>
<gene>
    <name evidence="2" type="ORF">GCM10010255_26220</name>
</gene>
<sequence length="132" mass="14095">MPGDGVVQERVGDGDGGAPAELPEQSLVLGGQMAQRHDRLASWLFRVWESNAVRSRASAARSESVVALIQLSTRPDRPRKESNEPHVAFFVTRATSVPVGGDVKVGRRVPHAGGAAAGRLPSLPRNREPSRA</sequence>
<dbReference type="Proteomes" id="UP001499986">
    <property type="component" value="Unassembled WGS sequence"/>
</dbReference>
<name>A0ABP5V7U0_9ACTN</name>
<comment type="caution">
    <text evidence="2">The sequence shown here is derived from an EMBL/GenBank/DDBJ whole genome shotgun (WGS) entry which is preliminary data.</text>
</comment>
<feature type="region of interest" description="Disordered" evidence="1">
    <location>
        <begin position="1"/>
        <end position="22"/>
    </location>
</feature>
<keyword evidence="3" id="KW-1185">Reference proteome</keyword>
<reference evidence="3" key="1">
    <citation type="journal article" date="2019" name="Int. J. Syst. Evol. Microbiol.">
        <title>The Global Catalogue of Microorganisms (GCM) 10K type strain sequencing project: providing services to taxonomists for standard genome sequencing and annotation.</title>
        <authorList>
            <consortium name="The Broad Institute Genomics Platform"/>
            <consortium name="The Broad Institute Genome Sequencing Center for Infectious Disease"/>
            <person name="Wu L."/>
            <person name="Ma J."/>
        </authorList>
    </citation>
    <scope>NUCLEOTIDE SEQUENCE [LARGE SCALE GENOMIC DNA]</scope>
    <source>
        <strain evidence="3">JCM 4358</strain>
    </source>
</reference>
<evidence type="ECO:0000313" key="3">
    <source>
        <dbReference type="Proteomes" id="UP001499986"/>
    </source>
</evidence>
<evidence type="ECO:0000256" key="1">
    <source>
        <dbReference type="SAM" id="MobiDB-lite"/>
    </source>
</evidence>
<feature type="region of interest" description="Disordered" evidence="1">
    <location>
        <begin position="100"/>
        <end position="132"/>
    </location>
</feature>
<protein>
    <submittedName>
        <fullName evidence="2">Uncharacterized protein</fullName>
    </submittedName>
</protein>
<proteinExistence type="predicted"/>
<accession>A0ABP5V7U0</accession>
<organism evidence="2 3">
    <name type="scientific">Streptomyces coeruleofuscus</name>
    <dbReference type="NCBI Taxonomy" id="66879"/>
    <lineage>
        <taxon>Bacteria</taxon>
        <taxon>Bacillati</taxon>
        <taxon>Actinomycetota</taxon>
        <taxon>Actinomycetes</taxon>
        <taxon>Kitasatosporales</taxon>
        <taxon>Streptomycetaceae</taxon>
        <taxon>Streptomyces</taxon>
    </lineage>
</organism>
<dbReference type="EMBL" id="BAAASE010000003">
    <property type="protein sequence ID" value="GAA2394409.1"/>
    <property type="molecule type" value="Genomic_DNA"/>
</dbReference>